<dbReference type="AlphaFoldDB" id="A0A8H7MDB4"/>
<dbReference type="EMBL" id="RZGK01000023">
    <property type="protein sequence ID" value="KAF9690550.1"/>
    <property type="molecule type" value="Genomic_DNA"/>
</dbReference>
<evidence type="ECO:0000313" key="3">
    <source>
        <dbReference type="EMBL" id="KAF9690550.1"/>
    </source>
</evidence>
<organism evidence="3 4">
    <name type="scientific">Ascochyta lentis</name>
    <dbReference type="NCBI Taxonomy" id="205686"/>
    <lineage>
        <taxon>Eukaryota</taxon>
        <taxon>Fungi</taxon>
        <taxon>Dikarya</taxon>
        <taxon>Ascomycota</taxon>
        <taxon>Pezizomycotina</taxon>
        <taxon>Dothideomycetes</taxon>
        <taxon>Pleosporomycetidae</taxon>
        <taxon>Pleosporales</taxon>
        <taxon>Pleosporineae</taxon>
        <taxon>Didymellaceae</taxon>
        <taxon>Ascochyta</taxon>
    </lineage>
</organism>
<feature type="signal peptide" evidence="2">
    <location>
        <begin position="1"/>
        <end position="21"/>
    </location>
</feature>
<reference evidence="3" key="2">
    <citation type="submission" date="2020-09" db="EMBL/GenBank/DDBJ databases">
        <title>Reference genome assembly for Australian Ascochyta lentis isolate Al4.</title>
        <authorList>
            <person name="Lee R.C."/>
            <person name="Farfan-Caceres L.M."/>
            <person name="Debler J.W."/>
            <person name="Williams A.H."/>
            <person name="Henares B.M."/>
        </authorList>
    </citation>
    <scope>NUCLEOTIDE SEQUENCE</scope>
    <source>
        <strain evidence="3">Al4</strain>
    </source>
</reference>
<keyword evidence="2" id="KW-0732">Signal</keyword>
<feature type="compositionally biased region" description="Acidic residues" evidence="1">
    <location>
        <begin position="361"/>
        <end position="381"/>
    </location>
</feature>
<dbReference type="Proteomes" id="UP000651452">
    <property type="component" value="Unassembled WGS sequence"/>
</dbReference>
<evidence type="ECO:0000256" key="1">
    <source>
        <dbReference type="SAM" id="MobiDB-lite"/>
    </source>
</evidence>
<feature type="chain" id="PRO_5034427703" evidence="2">
    <location>
        <begin position="22"/>
        <end position="427"/>
    </location>
</feature>
<sequence>MRFTTTHFFAVFGLHLASTLASPVARRETHQVADLDFNDMFDGSLGTLPAMWLVSQGALAAFKTANSTHVIQRQDEQGRTDLENGGVMAAFISSMLTLPVKLFDGGMANGLCEALSGGASSMGSAVVSQESGKEIYGGNSTDDDFEQGAVPGGFIGGSFGAVVGTTLSKTICDKLKNGHDEKPKLPDRPGSDLLDELIKSPTRLMGDALCLATSELLEEIGVKLARRVHFAQQLRELLQLSELHGLARTVQHLTREMTRQMHALSDLVADAVALTAAEAALASLALLAVESTAVLGIVKVVSLKVPSNPALENLQTITLHLSATFELVASLPETAALAQGLRSGVKALHDQVTRQVKEQNAEDPDQEQPDDEHPEDEENGDGPDNVGVPPPPPPPPEQEPPPPPPEEEECWWIEICFIVCVPVKKCP</sequence>
<protein>
    <submittedName>
        <fullName evidence="3">Uncharacterized protein</fullName>
    </submittedName>
</protein>
<reference evidence="3" key="1">
    <citation type="submission" date="2018-12" db="EMBL/GenBank/DDBJ databases">
        <authorList>
            <person name="Syme R.A."/>
            <person name="Farfan-Caceres L."/>
            <person name="Lichtenzveig J."/>
        </authorList>
    </citation>
    <scope>NUCLEOTIDE SEQUENCE</scope>
    <source>
        <strain evidence="3">Al4</strain>
    </source>
</reference>
<dbReference type="OrthoDB" id="3795214at2759"/>
<comment type="caution">
    <text evidence="3">The sequence shown here is derived from an EMBL/GenBank/DDBJ whole genome shotgun (WGS) entry which is preliminary data.</text>
</comment>
<proteinExistence type="predicted"/>
<name>A0A8H7MDB4_9PLEO</name>
<feature type="compositionally biased region" description="Pro residues" evidence="1">
    <location>
        <begin position="388"/>
        <end position="404"/>
    </location>
</feature>
<evidence type="ECO:0000313" key="4">
    <source>
        <dbReference type="Proteomes" id="UP000651452"/>
    </source>
</evidence>
<accession>A0A8H7MDB4</accession>
<evidence type="ECO:0000256" key="2">
    <source>
        <dbReference type="SAM" id="SignalP"/>
    </source>
</evidence>
<gene>
    <name evidence="3" type="ORF">EKO04_011509</name>
</gene>
<keyword evidence="4" id="KW-1185">Reference proteome</keyword>
<feature type="region of interest" description="Disordered" evidence="1">
    <location>
        <begin position="353"/>
        <end position="407"/>
    </location>
</feature>